<feature type="signal peptide" evidence="10">
    <location>
        <begin position="1"/>
        <end position="19"/>
    </location>
</feature>
<evidence type="ECO:0000256" key="5">
    <source>
        <dbReference type="ARBA" id="ARBA00022833"/>
    </source>
</evidence>
<dbReference type="PATRIC" id="fig|1280952.3.peg.2023"/>
<feature type="binding site" evidence="8">
    <location>
        <position position="354"/>
    </location>
    <ligand>
        <name>Mg(2+)</name>
        <dbReference type="ChEBI" id="CHEBI:18420"/>
    </ligand>
</feature>
<keyword evidence="5 8" id="KW-0862">Zinc</keyword>
<dbReference type="CDD" id="cd16012">
    <property type="entry name" value="ALP"/>
    <property type="match status" value="1"/>
</dbReference>
<reference evidence="11 12" key="1">
    <citation type="journal article" date="2014" name="Antonie Van Leeuwenhoek">
        <title>Hyphomonas beringensis sp. nov. and Hyphomonas chukchiensis sp. nov., isolated from surface seawater of the Bering Sea and Chukchi Sea.</title>
        <authorList>
            <person name="Li C."/>
            <person name="Lai Q."/>
            <person name="Li G."/>
            <person name="Dong C."/>
            <person name="Wang J."/>
            <person name="Liao Y."/>
            <person name="Shao Z."/>
        </authorList>
    </citation>
    <scope>NUCLEOTIDE SEQUENCE [LARGE SCALE GENOMIC DNA]</scope>
    <source>
        <strain evidence="11 12">VP2</strain>
    </source>
</reference>
<feature type="binding site" evidence="8">
    <location>
        <position position="487"/>
    </location>
    <ligand>
        <name>Zn(2+)</name>
        <dbReference type="ChEBI" id="CHEBI:29105"/>
        <label>2</label>
    </ligand>
</feature>
<dbReference type="PROSITE" id="PS00123">
    <property type="entry name" value="ALKALINE_PHOSPHATASE"/>
    <property type="match status" value="1"/>
</dbReference>
<keyword evidence="3 8" id="KW-0479">Metal-binding</keyword>
<dbReference type="Proteomes" id="UP000024816">
    <property type="component" value="Unassembled WGS sequence"/>
</dbReference>
<evidence type="ECO:0000256" key="6">
    <source>
        <dbReference type="ARBA" id="ARBA00022842"/>
    </source>
</evidence>
<keyword evidence="4" id="KW-0378">Hydrolase</keyword>
<evidence type="ECO:0000256" key="3">
    <source>
        <dbReference type="ARBA" id="ARBA00022723"/>
    </source>
</evidence>
<evidence type="ECO:0000313" key="11">
    <source>
        <dbReference type="EMBL" id="KCZ88720.1"/>
    </source>
</evidence>
<dbReference type="PROSITE" id="PS51257">
    <property type="entry name" value="PROKAR_LIPOPROTEIN"/>
    <property type="match status" value="1"/>
</dbReference>
<feature type="binding site" evidence="8">
    <location>
        <position position="363"/>
    </location>
    <ligand>
        <name>Zn(2+)</name>
        <dbReference type="ChEBI" id="CHEBI:29105"/>
        <label>2</label>
    </ligand>
</feature>
<dbReference type="PANTHER" id="PTHR11596:SF5">
    <property type="entry name" value="ALKALINE PHOSPHATASE"/>
    <property type="match status" value="1"/>
</dbReference>
<comment type="caution">
    <text evidence="11">The sequence shown here is derived from an EMBL/GenBank/DDBJ whole genome shotgun (WGS) entry which is preliminary data.</text>
</comment>
<feature type="active site" description="Phosphoserine intermediate" evidence="7">
    <location>
        <position position="136"/>
    </location>
</feature>
<evidence type="ECO:0000256" key="8">
    <source>
        <dbReference type="PIRSR" id="PIRSR601952-2"/>
    </source>
</evidence>
<feature type="binding site" evidence="8">
    <location>
        <position position="400"/>
    </location>
    <ligand>
        <name>Zn(2+)</name>
        <dbReference type="ChEBI" id="CHEBI:29105"/>
        <label>2</label>
    </ligand>
</feature>
<organism evidence="11 12">
    <name type="scientific">Hyphomonas jannaschiana VP2</name>
    <dbReference type="NCBI Taxonomy" id="1280952"/>
    <lineage>
        <taxon>Bacteria</taxon>
        <taxon>Pseudomonadati</taxon>
        <taxon>Pseudomonadota</taxon>
        <taxon>Alphaproteobacteria</taxon>
        <taxon>Hyphomonadales</taxon>
        <taxon>Hyphomonadaceae</taxon>
        <taxon>Hyphomonas</taxon>
    </lineage>
</organism>
<dbReference type="OrthoDB" id="9794455at2"/>
<evidence type="ECO:0000256" key="4">
    <source>
        <dbReference type="ARBA" id="ARBA00022801"/>
    </source>
</evidence>
<dbReference type="Gene3D" id="3.40.720.10">
    <property type="entry name" value="Alkaline Phosphatase, subunit A"/>
    <property type="match status" value="1"/>
</dbReference>
<comment type="similarity">
    <text evidence="1 9">Belongs to the alkaline phosphatase family.</text>
</comment>
<keyword evidence="10" id="KW-0732">Signal</keyword>
<evidence type="ECO:0000256" key="10">
    <source>
        <dbReference type="SAM" id="SignalP"/>
    </source>
</evidence>
<keyword evidence="12" id="KW-1185">Reference proteome</keyword>
<dbReference type="SMART" id="SM00098">
    <property type="entry name" value="alkPPc"/>
    <property type="match status" value="1"/>
</dbReference>
<name>A0A059FDJ4_9PROT</name>
<feature type="binding site" evidence="8">
    <location>
        <position position="197"/>
    </location>
    <ligand>
        <name>Mg(2+)</name>
        <dbReference type="ChEBI" id="CHEBI:18420"/>
    </ligand>
</feature>
<dbReference type="InterPro" id="IPR001952">
    <property type="entry name" value="Alkaline_phosphatase"/>
</dbReference>
<dbReference type="InterPro" id="IPR017850">
    <property type="entry name" value="Alkaline_phosphatase_core_sf"/>
</dbReference>
<dbReference type="STRING" id="1280952.HJA_10134"/>
<feature type="chain" id="PRO_5001572081" evidence="10">
    <location>
        <begin position="20"/>
        <end position="530"/>
    </location>
</feature>
<dbReference type="RefSeq" id="WP_035581613.1">
    <property type="nucleotide sequence ID" value="NZ_ARYJ01000005.1"/>
</dbReference>
<sequence length="530" mass="56085">MRKTLTALPLIALVLAGCAATPAATEPADAAVAEPVASPIATLDREPAVPRQADNDYYLNAQAAIDARIAARGLRPAKNVILFVGDGMSIPTVTATRIYAGQKRGVDGESYKLTMDQLPYSALSKTYSHDAQIADSASTATAMMSGVKTNSRTLGITGDASYDNCASVEGNTTDTIFEIAEAAGLATGVITTARLTHATPGATYSKTPNRDWEAYVGSGGPGADSCPDIATQFIDWPAGDGFEVAMGGGRSAFLKGGAEDPEYPGKTSDRKDQRDLIADWTARPDHTYIIDREGFDAQDFTSEDKVLALFEPSHMDYELDRAEDPAGEPSIVEMTRAAITRLSQDPDGFVLLVEGGRIDHAHHAGNAARALEEADQFDQAIKAALEMTNSDDTLIIVTADHSHTLTISGYARRGNPILGLSSMSIDGKPSKALDGKPYTTLGYMNGPGACTPTEDGFDCIRKDLTGVDTTDKDFLQQSLYPMWSETHGGDDVAIFASGPGSELISGVMEQNEIFQVMGRASGLVAGPEPE</sequence>
<dbReference type="PRINTS" id="PR00113">
    <property type="entry name" value="ALKPHPHTASE"/>
</dbReference>
<gene>
    <name evidence="11" type="ORF">HJA_10134</name>
</gene>
<evidence type="ECO:0000256" key="9">
    <source>
        <dbReference type="RuleBase" id="RU003946"/>
    </source>
</evidence>
<feature type="binding site" evidence="8">
    <location>
        <position position="359"/>
    </location>
    <ligand>
        <name>Zn(2+)</name>
        <dbReference type="ChEBI" id="CHEBI:29105"/>
        <label>2</label>
    </ligand>
</feature>
<evidence type="ECO:0000256" key="1">
    <source>
        <dbReference type="ARBA" id="ARBA00005984"/>
    </source>
</evidence>
<comment type="cofactor">
    <cofactor evidence="8">
        <name>Mg(2+)</name>
        <dbReference type="ChEBI" id="CHEBI:18420"/>
    </cofactor>
    <text evidence="8">Binds 1 Mg(2+) ion.</text>
</comment>
<proteinExistence type="inferred from homology"/>
<dbReference type="GO" id="GO:0004035">
    <property type="term" value="F:alkaline phosphatase activity"/>
    <property type="evidence" value="ECO:0007669"/>
    <property type="project" value="TreeGrafter"/>
</dbReference>
<evidence type="ECO:0000256" key="2">
    <source>
        <dbReference type="ARBA" id="ARBA00022553"/>
    </source>
</evidence>
<feature type="binding site" evidence="8">
    <location>
        <position position="86"/>
    </location>
    <ligand>
        <name>Mg(2+)</name>
        <dbReference type="ChEBI" id="CHEBI:18420"/>
    </ligand>
</feature>
<dbReference type="GO" id="GO:0046872">
    <property type="term" value="F:metal ion binding"/>
    <property type="evidence" value="ECO:0007669"/>
    <property type="project" value="UniProtKB-KW"/>
</dbReference>
<dbReference type="eggNOG" id="COG1785">
    <property type="taxonomic scope" value="Bacteria"/>
</dbReference>
<accession>A0A059FDJ4</accession>
<protein>
    <submittedName>
        <fullName evidence="11">Alkaline phosphatase</fullName>
    </submittedName>
</protein>
<evidence type="ECO:0000313" key="12">
    <source>
        <dbReference type="Proteomes" id="UP000024816"/>
    </source>
</evidence>
<keyword evidence="2" id="KW-0597">Phosphoprotein</keyword>
<feature type="binding site" evidence="8">
    <location>
        <position position="86"/>
    </location>
    <ligand>
        <name>Zn(2+)</name>
        <dbReference type="ChEBI" id="CHEBI:29105"/>
        <label>2</label>
    </ligand>
</feature>
<dbReference type="InterPro" id="IPR018299">
    <property type="entry name" value="Alkaline_phosphatase_AS"/>
</dbReference>
<dbReference type="EMBL" id="ARYJ01000005">
    <property type="protein sequence ID" value="KCZ88720.1"/>
    <property type="molecule type" value="Genomic_DNA"/>
</dbReference>
<evidence type="ECO:0000256" key="7">
    <source>
        <dbReference type="PIRSR" id="PIRSR601952-1"/>
    </source>
</evidence>
<dbReference type="AlphaFoldDB" id="A0A059FDJ4"/>
<feature type="binding site" evidence="8">
    <location>
        <position position="401"/>
    </location>
    <ligand>
        <name>Zn(2+)</name>
        <dbReference type="ChEBI" id="CHEBI:29105"/>
        <label>2</label>
    </ligand>
</feature>
<dbReference type="Pfam" id="PF00245">
    <property type="entry name" value="Alk_phosphatase"/>
    <property type="match status" value="1"/>
</dbReference>
<dbReference type="SUPFAM" id="SSF53649">
    <property type="entry name" value="Alkaline phosphatase-like"/>
    <property type="match status" value="1"/>
</dbReference>
<feature type="binding site" evidence="8">
    <location>
        <position position="199"/>
    </location>
    <ligand>
        <name>Mg(2+)</name>
        <dbReference type="ChEBI" id="CHEBI:18420"/>
    </ligand>
</feature>
<keyword evidence="6 8" id="KW-0460">Magnesium</keyword>
<comment type="cofactor">
    <cofactor evidence="8">
        <name>Zn(2+)</name>
        <dbReference type="ChEBI" id="CHEBI:29105"/>
    </cofactor>
    <text evidence="8">Binds 2 Zn(2+) ions.</text>
</comment>
<dbReference type="PANTHER" id="PTHR11596">
    <property type="entry name" value="ALKALINE PHOSPHATASE"/>
    <property type="match status" value="1"/>
</dbReference>